<evidence type="ECO:0000256" key="2">
    <source>
        <dbReference type="SAM" id="SignalP"/>
    </source>
</evidence>
<feature type="signal peptide" evidence="2">
    <location>
        <begin position="1"/>
        <end position="25"/>
    </location>
</feature>
<evidence type="ECO:0000256" key="1">
    <source>
        <dbReference type="SAM" id="Phobius"/>
    </source>
</evidence>
<keyword evidence="2" id="KW-0732">Signal</keyword>
<organism evidence="3 4">
    <name type="scientific">Lactococcus cremoris subsp. cremoris GE214</name>
    <dbReference type="NCBI Taxonomy" id="1415168"/>
    <lineage>
        <taxon>Bacteria</taxon>
        <taxon>Bacillati</taxon>
        <taxon>Bacillota</taxon>
        <taxon>Bacilli</taxon>
        <taxon>Lactobacillales</taxon>
        <taxon>Streptococcaceae</taxon>
        <taxon>Lactococcus</taxon>
        <taxon>Lactococcus cremoris subsp. cremoris</taxon>
    </lineage>
</organism>
<evidence type="ECO:0000313" key="3">
    <source>
        <dbReference type="EMBL" id="KEY63744.1"/>
    </source>
</evidence>
<dbReference type="AlphaFoldDB" id="A0A084AEL5"/>
<comment type="caution">
    <text evidence="3">The sequence shown here is derived from an EMBL/GenBank/DDBJ whole genome shotgun (WGS) entry which is preliminary data.</text>
</comment>
<name>A0A084AEL5_LACLC</name>
<keyword evidence="1" id="KW-1133">Transmembrane helix</keyword>
<evidence type="ECO:0000313" key="4">
    <source>
        <dbReference type="Proteomes" id="UP000028401"/>
    </source>
</evidence>
<dbReference type="Proteomes" id="UP000028401">
    <property type="component" value="Unassembled WGS sequence"/>
</dbReference>
<protein>
    <submittedName>
        <fullName evidence="3">Putative secreted protein</fullName>
    </submittedName>
</protein>
<dbReference type="PATRIC" id="fig|1415168.3.peg.73"/>
<proteinExistence type="predicted"/>
<reference evidence="3 4" key="1">
    <citation type="submission" date="2014-06" db="EMBL/GenBank/DDBJ databases">
        <title>Draft genome sequence of the putrescine producing strain Lactococcus lactis subsp cremoris GE214.</title>
        <authorList>
            <person name="Ladero V."/>
            <person name="Linares D.M."/>
            <person name="del Rio B."/>
            <person name="Mayo B."/>
            <person name="Martin M.C."/>
            <person name="Fernandez M."/>
            <person name="Alvarez M.A."/>
        </authorList>
    </citation>
    <scope>NUCLEOTIDE SEQUENCE [LARGE SCALE GENOMIC DNA]</scope>
    <source>
        <strain evidence="3 4">GE214</strain>
    </source>
</reference>
<accession>A0A084AEL5</accession>
<feature type="chain" id="PRO_5001770780" evidence="2">
    <location>
        <begin position="26"/>
        <end position="273"/>
    </location>
</feature>
<keyword evidence="1" id="KW-0812">Transmembrane</keyword>
<dbReference type="EMBL" id="AZSI01000002">
    <property type="protein sequence ID" value="KEY63744.1"/>
    <property type="molecule type" value="Genomic_DNA"/>
</dbReference>
<keyword evidence="1" id="KW-0472">Membrane</keyword>
<sequence length="273" mass="29977">MKSIKRLVMVTVVLLGFFSTPKVMAATNFGPVRPNFTEEKPPTYITFNSISNNKIGGAEWVFIRTKDVTGQKNDGKVAGKLNYHNVLPVKTDHSYMVLMLVSNDARANLKLNAKNVRASIEIPSTSSNDIDIKGIISADNCGPQNNQAMQFWSTTRLTGKNIKVSYVPGSAKYWTDAKSFNGSGFTLPDDLKSSEGTPLGYSSLNGVITGNPGQNEYVTFLVNVSGQKNLMGLGKGKEILLIALIVVILVILLLIVIVRKRRPKTDNVRRSRR</sequence>
<gene>
    <name evidence="3" type="ORF">U725_00066</name>
</gene>
<feature type="transmembrane region" description="Helical" evidence="1">
    <location>
        <begin position="239"/>
        <end position="258"/>
    </location>
</feature>